<evidence type="ECO:0000313" key="5">
    <source>
        <dbReference type="Proteomes" id="UP001634394"/>
    </source>
</evidence>
<dbReference type="PANTHER" id="PTHR11927">
    <property type="entry name" value="GALACTOSIDE 2-L-FUCOSYLTRANSFERASE"/>
    <property type="match status" value="1"/>
</dbReference>
<keyword evidence="5" id="KW-1185">Reference proteome</keyword>
<dbReference type="EMBL" id="JBJQND010000005">
    <property type="protein sequence ID" value="KAL3877170.1"/>
    <property type="molecule type" value="Genomic_DNA"/>
</dbReference>
<dbReference type="CDD" id="cd11301">
    <property type="entry name" value="Fut1_Fut2_like"/>
    <property type="match status" value="1"/>
</dbReference>
<evidence type="ECO:0000313" key="4">
    <source>
        <dbReference type="EMBL" id="KAL3877170.1"/>
    </source>
</evidence>
<comment type="caution">
    <text evidence="4">The sequence shown here is derived from an EMBL/GenBank/DDBJ whole genome shotgun (WGS) entry which is preliminary data.</text>
</comment>
<keyword evidence="3" id="KW-0812">Transmembrane</keyword>
<dbReference type="InterPro" id="IPR002516">
    <property type="entry name" value="Glyco_trans_11"/>
</dbReference>
<evidence type="ECO:0000256" key="3">
    <source>
        <dbReference type="RuleBase" id="RU363129"/>
    </source>
</evidence>
<dbReference type="GO" id="GO:0032580">
    <property type="term" value="C:Golgi cisterna membrane"/>
    <property type="evidence" value="ECO:0007669"/>
    <property type="project" value="UniProtKB-SubCell"/>
</dbReference>
<comment type="similarity">
    <text evidence="3">Belongs to the glycosyltransferase 11 family.</text>
</comment>
<gene>
    <name evidence="4" type="ORF">ACJMK2_034917</name>
</gene>
<dbReference type="EC" id="2.4.1.-" evidence="3"/>
<keyword evidence="3" id="KW-0735">Signal-anchor</keyword>
<comment type="pathway">
    <text evidence="3">Protein modification; protein glycosylation.</text>
</comment>
<organism evidence="4 5">
    <name type="scientific">Sinanodonta woodiana</name>
    <name type="common">Chinese pond mussel</name>
    <name type="synonym">Anodonta woodiana</name>
    <dbReference type="NCBI Taxonomy" id="1069815"/>
    <lineage>
        <taxon>Eukaryota</taxon>
        <taxon>Metazoa</taxon>
        <taxon>Spiralia</taxon>
        <taxon>Lophotrochozoa</taxon>
        <taxon>Mollusca</taxon>
        <taxon>Bivalvia</taxon>
        <taxon>Autobranchia</taxon>
        <taxon>Heteroconchia</taxon>
        <taxon>Palaeoheterodonta</taxon>
        <taxon>Unionida</taxon>
        <taxon>Unionoidea</taxon>
        <taxon>Unionidae</taxon>
        <taxon>Unioninae</taxon>
        <taxon>Sinanodonta</taxon>
    </lineage>
</organism>
<name>A0ABD3WUG5_SINWO</name>
<keyword evidence="3" id="KW-0325">Glycoprotein</keyword>
<reference evidence="4 5" key="1">
    <citation type="submission" date="2024-11" db="EMBL/GenBank/DDBJ databases">
        <title>Chromosome-level genome assembly of the freshwater bivalve Anodonta woodiana.</title>
        <authorList>
            <person name="Chen X."/>
        </authorList>
    </citation>
    <scope>NUCLEOTIDE SEQUENCE [LARGE SCALE GENOMIC DNA]</scope>
    <source>
        <strain evidence="4">MN2024</strain>
        <tissue evidence="4">Gills</tissue>
    </source>
</reference>
<dbReference type="PANTHER" id="PTHR11927:SF9">
    <property type="entry name" value="L-FUCOSYLTRANSFERASE"/>
    <property type="match status" value="1"/>
</dbReference>
<protein>
    <recommendedName>
        <fullName evidence="3">L-Fucosyltransferase</fullName>
        <ecNumber evidence="3">2.4.1.-</ecNumber>
    </recommendedName>
</protein>
<keyword evidence="1 3" id="KW-0328">Glycosyltransferase</keyword>
<accession>A0ABD3WUG5</accession>
<keyword evidence="3" id="KW-0333">Golgi apparatus</keyword>
<comment type="subcellular location">
    <subcellularLocation>
        <location evidence="3">Golgi apparatus</location>
        <location evidence="3">Golgi stack membrane</location>
        <topology evidence="3">Single-pass type II membrane protein</topology>
    </subcellularLocation>
</comment>
<dbReference type="GO" id="GO:0016757">
    <property type="term" value="F:glycosyltransferase activity"/>
    <property type="evidence" value="ECO:0007669"/>
    <property type="project" value="UniProtKB-KW"/>
</dbReference>
<dbReference type="Pfam" id="PF01531">
    <property type="entry name" value="Glyco_transf_11"/>
    <property type="match status" value="1"/>
</dbReference>
<dbReference type="AlphaFoldDB" id="A0ABD3WUG5"/>
<dbReference type="Gene3D" id="3.40.50.11350">
    <property type="match status" value="1"/>
</dbReference>
<evidence type="ECO:0000256" key="1">
    <source>
        <dbReference type="ARBA" id="ARBA00022676"/>
    </source>
</evidence>
<dbReference type="Proteomes" id="UP001634394">
    <property type="component" value="Unassembled WGS sequence"/>
</dbReference>
<evidence type="ECO:0000256" key="2">
    <source>
        <dbReference type="ARBA" id="ARBA00022679"/>
    </source>
</evidence>
<sequence>MFQYSASYGIAFDNDMKLLIPKQSMIAMYFNVNAHMTEDAFNQCSKLPVYASPNWGIYNRPFSDETSVNNSFRTEGYFQSYKYFLHVKESIKKQFRSFKEKTKALNILYKIRKSFSVKTEIKNITLIGIHIRRGDKTKSSNNLATKEYIIQATGYFTSKYKNPVFVVCGDDGTWARNAVPSNYDAVFLKKSSTPDIDMAILSMCDHIIISLGSYGWWAAYLNRGEVVYYKNWIIAGSDLDEGYKHEDYFPPEWIPM</sequence>
<proteinExistence type="inferred from homology"/>
<keyword evidence="2 3" id="KW-0808">Transferase</keyword>